<dbReference type="AlphaFoldDB" id="A0A202BZX1"/>
<name>A0A202BZX1_9FLAO</name>
<evidence type="ECO:0000313" key="1">
    <source>
        <dbReference type="EMBL" id="OVE56925.1"/>
    </source>
</evidence>
<proteinExistence type="predicted"/>
<sequence length="129" mass="14553">MQLILKKNNLKMKYFVIILSLFSCKYCSQQPSNNVKKEVVLVGTALDFKEGAKLLADDQMYDIDNLGGWPLGVHNKKVIVKGNLVIKRYKVGRLLRDSSGIPPQVGNIPEGTKVIKYIILNATWKVYSK</sequence>
<organism evidence="1 2">
    <name type="scientific">Chryseobacterium mucoviscidosis</name>
    <dbReference type="NCBI Taxonomy" id="1945581"/>
    <lineage>
        <taxon>Bacteria</taxon>
        <taxon>Pseudomonadati</taxon>
        <taxon>Bacteroidota</taxon>
        <taxon>Flavobacteriia</taxon>
        <taxon>Flavobacteriales</taxon>
        <taxon>Weeksellaceae</taxon>
        <taxon>Chryseobacterium group</taxon>
        <taxon>Chryseobacterium</taxon>
    </lineage>
</organism>
<dbReference type="EMBL" id="MVAG01000119">
    <property type="protein sequence ID" value="OVE56925.1"/>
    <property type="molecule type" value="Genomic_DNA"/>
</dbReference>
<gene>
    <name evidence="1" type="ORF">B0E34_11415</name>
</gene>
<comment type="caution">
    <text evidence="1">The sequence shown here is derived from an EMBL/GenBank/DDBJ whole genome shotgun (WGS) entry which is preliminary data.</text>
</comment>
<keyword evidence="2" id="KW-1185">Reference proteome</keyword>
<accession>A0A202BZX1</accession>
<dbReference type="PROSITE" id="PS51257">
    <property type="entry name" value="PROKAR_LIPOPROTEIN"/>
    <property type="match status" value="1"/>
</dbReference>
<protein>
    <submittedName>
        <fullName evidence="1">Uncharacterized protein</fullName>
    </submittedName>
</protein>
<dbReference type="Proteomes" id="UP000196355">
    <property type="component" value="Unassembled WGS sequence"/>
</dbReference>
<reference evidence="2" key="1">
    <citation type="submission" date="2017-02" db="EMBL/GenBank/DDBJ databases">
        <authorList>
            <person name="Tetz G."/>
            <person name="Tetz V."/>
        </authorList>
    </citation>
    <scope>NUCLEOTIDE SEQUENCE [LARGE SCALE GENOMIC DNA]</scope>
    <source>
        <strain evidence="2">VT16-26</strain>
    </source>
</reference>
<evidence type="ECO:0000313" key="2">
    <source>
        <dbReference type="Proteomes" id="UP000196355"/>
    </source>
</evidence>